<protein>
    <recommendedName>
        <fullName evidence="3">Tyrosine specific protein phosphatases domain-containing protein</fullName>
    </recommendedName>
</protein>
<dbReference type="PANTHER" id="PTHR10367:SF25">
    <property type="entry name" value="DUAL SPECIFICITY PHOSPHATASE CATALYTIC DOMAIN PROTEIN (AFU_ORTHOLOGUE AFUA_1G03540)"/>
    <property type="match status" value="1"/>
</dbReference>
<dbReference type="InterPro" id="IPR051029">
    <property type="entry name" value="mRNA_Capping_Enz/RNA_Phosphat"/>
</dbReference>
<dbReference type="Gene3D" id="3.90.190.10">
    <property type="entry name" value="Protein tyrosine phosphatase superfamily"/>
    <property type="match status" value="1"/>
</dbReference>
<feature type="domain" description="Tyrosine specific protein phosphatases" evidence="3">
    <location>
        <begin position="392"/>
        <end position="448"/>
    </location>
</feature>
<accession>A0AAD5U6G0</accession>
<dbReference type="GO" id="GO:0004721">
    <property type="term" value="F:phosphoprotein phosphatase activity"/>
    <property type="evidence" value="ECO:0007669"/>
    <property type="project" value="UniProtKB-KW"/>
</dbReference>
<comment type="caution">
    <text evidence="4">The sequence shown here is derived from an EMBL/GenBank/DDBJ whole genome shotgun (WGS) entry which is preliminary data.</text>
</comment>
<dbReference type="Gene3D" id="3.40.50.1820">
    <property type="entry name" value="alpha/beta hydrolase"/>
    <property type="match status" value="1"/>
</dbReference>
<dbReference type="SUPFAM" id="SSF52799">
    <property type="entry name" value="(Phosphotyrosine protein) phosphatases II"/>
    <property type="match status" value="1"/>
</dbReference>
<dbReference type="PANTHER" id="PTHR10367">
    <property type="entry name" value="MRNA-CAPPING ENZYME"/>
    <property type="match status" value="1"/>
</dbReference>
<dbReference type="AlphaFoldDB" id="A0AAD5U6G0"/>
<dbReference type="InterPro" id="IPR029021">
    <property type="entry name" value="Prot-tyrosine_phosphatase-like"/>
</dbReference>
<proteinExistence type="predicted"/>
<dbReference type="SUPFAM" id="SSF53474">
    <property type="entry name" value="alpha/beta-Hydrolases"/>
    <property type="match status" value="1"/>
</dbReference>
<sequence>MGLFSSKIQQEEELVKSNELFLDVNGKKLRLVHIKNPVESTPLIIFVPGFGGNVGQWINQLEHFSHVASVLSFEICGFGKSEKPEAMEFYRTSSVVDDLIYIIKKFKLPKQDLVLIGHSYGTAIVSKAYGKLIMMEAEYKPTLVCFLSPKMDATIKELQFNKRILSLPNFVINIFRLLERIGGTNSVSVTRLLSKNASESLREKQLFWNAQVDTNVYSIDCPREEDQVTKLENFNYFKEVLAQKNNLESHLIKNAGHNIMLEFSEIVNAFIYNFLKRKLIHKENGIEFGLHHMLQKDVINNPKWSLKNFEKWKKIESVSKNVYNFRPMKTLLQNDPTHSPSILLKNNENIGLIIDISKDEPKYESKELNTLTSKYKKISTTSKIPPTESEVDAFINECEDFWSKHPTKEIGVHCHYGFNRTGFMICCYLIKKKKLKIKDAIMAFKESRYPGIKHLHFIDELYIRFHDLEV</sequence>
<dbReference type="Pfam" id="PF00561">
    <property type="entry name" value="Abhydrolase_1"/>
    <property type="match status" value="1"/>
</dbReference>
<dbReference type="InterPro" id="IPR000387">
    <property type="entry name" value="Tyr_Pase_dom"/>
</dbReference>
<dbReference type="EMBL" id="JADGJW010000043">
    <property type="protein sequence ID" value="KAJ3226139.1"/>
    <property type="molecule type" value="Genomic_DNA"/>
</dbReference>
<name>A0AAD5U6G0_9FUNG</name>
<dbReference type="PROSITE" id="PS50056">
    <property type="entry name" value="TYR_PHOSPHATASE_2"/>
    <property type="match status" value="1"/>
</dbReference>
<dbReference type="PROSITE" id="PS00383">
    <property type="entry name" value="TYR_PHOSPHATASE_1"/>
    <property type="match status" value="1"/>
</dbReference>
<dbReference type="InterPro" id="IPR016130">
    <property type="entry name" value="Tyr_Pase_AS"/>
</dbReference>
<dbReference type="Pfam" id="PF00782">
    <property type="entry name" value="DSPc"/>
    <property type="match status" value="1"/>
</dbReference>
<evidence type="ECO:0000256" key="1">
    <source>
        <dbReference type="ARBA" id="ARBA00022801"/>
    </source>
</evidence>
<organism evidence="4 5">
    <name type="scientific">Clydaea vesicula</name>
    <dbReference type="NCBI Taxonomy" id="447962"/>
    <lineage>
        <taxon>Eukaryota</taxon>
        <taxon>Fungi</taxon>
        <taxon>Fungi incertae sedis</taxon>
        <taxon>Chytridiomycota</taxon>
        <taxon>Chytridiomycota incertae sedis</taxon>
        <taxon>Chytridiomycetes</taxon>
        <taxon>Lobulomycetales</taxon>
        <taxon>Lobulomycetaceae</taxon>
        <taxon>Clydaea</taxon>
    </lineage>
</organism>
<keyword evidence="2" id="KW-0904">Protein phosphatase</keyword>
<evidence type="ECO:0000256" key="2">
    <source>
        <dbReference type="ARBA" id="ARBA00022912"/>
    </source>
</evidence>
<dbReference type="GO" id="GO:0006370">
    <property type="term" value="P:7-methylguanosine mRNA capping"/>
    <property type="evidence" value="ECO:0007669"/>
    <property type="project" value="TreeGrafter"/>
</dbReference>
<dbReference type="InterPro" id="IPR000073">
    <property type="entry name" value="AB_hydrolase_1"/>
</dbReference>
<evidence type="ECO:0000313" key="5">
    <source>
        <dbReference type="Proteomes" id="UP001211065"/>
    </source>
</evidence>
<dbReference type="Proteomes" id="UP001211065">
    <property type="component" value="Unassembled WGS sequence"/>
</dbReference>
<evidence type="ECO:0000259" key="3">
    <source>
        <dbReference type="PROSITE" id="PS50056"/>
    </source>
</evidence>
<gene>
    <name evidence="4" type="ORF">HK099_005492</name>
</gene>
<keyword evidence="1" id="KW-0378">Hydrolase</keyword>
<dbReference type="GO" id="GO:0004484">
    <property type="term" value="F:mRNA guanylyltransferase activity"/>
    <property type="evidence" value="ECO:0007669"/>
    <property type="project" value="TreeGrafter"/>
</dbReference>
<dbReference type="InterPro" id="IPR000340">
    <property type="entry name" value="Dual-sp_phosphatase_cat-dom"/>
</dbReference>
<keyword evidence="5" id="KW-1185">Reference proteome</keyword>
<reference evidence="4" key="1">
    <citation type="submission" date="2020-05" db="EMBL/GenBank/DDBJ databases">
        <title>Phylogenomic resolution of chytrid fungi.</title>
        <authorList>
            <person name="Stajich J.E."/>
            <person name="Amses K."/>
            <person name="Simmons R."/>
            <person name="Seto K."/>
            <person name="Myers J."/>
            <person name="Bonds A."/>
            <person name="Quandt C.A."/>
            <person name="Barry K."/>
            <person name="Liu P."/>
            <person name="Grigoriev I."/>
            <person name="Longcore J.E."/>
            <person name="James T.Y."/>
        </authorList>
    </citation>
    <scope>NUCLEOTIDE SEQUENCE</scope>
    <source>
        <strain evidence="4">JEL0476</strain>
    </source>
</reference>
<dbReference type="SMART" id="SM00195">
    <property type="entry name" value="DSPc"/>
    <property type="match status" value="1"/>
</dbReference>
<dbReference type="InterPro" id="IPR029058">
    <property type="entry name" value="AB_hydrolase_fold"/>
</dbReference>
<evidence type="ECO:0000313" key="4">
    <source>
        <dbReference type="EMBL" id="KAJ3226139.1"/>
    </source>
</evidence>
<dbReference type="InterPro" id="IPR020422">
    <property type="entry name" value="TYR_PHOSPHATASE_DUAL_dom"/>
</dbReference>